<dbReference type="PANTHER" id="PTHR11662">
    <property type="entry name" value="SOLUTE CARRIER FAMILY 17"/>
    <property type="match status" value="1"/>
</dbReference>
<evidence type="ECO:0000256" key="3">
    <source>
        <dbReference type="ARBA" id="ARBA00022989"/>
    </source>
</evidence>
<dbReference type="InterPro" id="IPR036259">
    <property type="entry name" value="MFS_trans_sf"/>
</dbReference>
<feature type="transmembrane region" description="Helical" evidence="5">
    <location>
        <begin position="165"/>
        <end position="184"/>
    </location>
</feature>
<feature type="transmembrane region" description="Helical" evidence="5">
    <location>
        <begin position="48"/>
        <end position="69"/>
    </location>
</feature>
<dbReference type="Gene3D" id="1.20.1250.20">
    <property type="entry name" value="MFS general substrate transporter like domains"/>
    <property type="match status" value="2"/>
</dbReference>
<feature type="transmembrane region" description="Helical" evidence="5">
    <location>
        <begin position="76"/>
        <end position="94"/>
    </location>
</feature>
<dbReference type="PIRSF" id="PIRSF002808">
    <property type="entry name" value="Hexose_phosphate_transp"/>
    <property type="match status" value="1"/>
</dbReference>
<keyword evidence="8" id="KW-1185">Reference proteome</keyword>
<evidence type="ECO:0000256" key="4">
    <source>
        <dbReference type="ARBA" id="ARBA00023136"/>
    </source>
</evidence>
<dbReference type="EMBL" id="JBHTBR010000005">
    <property type="protein sequence ID" value="MFC7292782.1"/>
    <property type="molecule type" value="Genomic_DNA"/>
</dbReference>
<dbReference type="PANTHER" id="PTHR11662:SF333">
    <property type="entry name" value="D-GALACTONATE TRANSPORTER"/>
    <property type="match status" value="1"/>
</dbReference>
<dbReference type="InterPro" id="IPR020846">
    <property type="entry name" value="MFS_dom"/>
</dbReference>
<comment type="subcellular location">
    <subcellularLocation>
        <location evidence="1">Membrane</location>
        <topology evidence="1">Multi-pass membrane protein</topology>
    </subcellularLocation>
</comment>
<feature type="transmembrane region" description="Helical" evidence="5">
    <location>
        <begin position="100"/>
        <end position="118"/>
    </location>
</feature>
<gene>
    <name evidence="7" type="ORF">ACFQS8_14210</name>
</gene>
<evidence type="ECO:0000313" key="7">
    <source>
        <dbReference type="EMBL" id="MFC7292782.1"/>
    </source>
</evidence>
<dbReference type="Pfam" id="PF07690">
    <property type="entry name" value="MFS_1"/>
    <property type="match status" value="1"/>
</dbReference>
<feature type="transmembrane region" description="Helical" evidence="5">
    <location>
        <begin position="383"/>
        <end position="403"/>
    </location>
</feature>
<feature type="transmembrane region" description="Helical" evidence="5">
    <location>
        <begin position="357"/>
        <end position="377"/>
    </location>
</feature>
<dbReference type="SUPFAM" id="SSF103473">
    <property type="entry name" value="MFS general substrate transporter"/>
    <property type="match status" value="1"/>
</dbReference>
<comment type="caution">
    <text evidence="7">The sequence shown here is derived from an EMBL/GenBank/DDBJ whole genome shotgun (WGS) entry which is preliminary data.</text>
</comment>
<evidence type="ECO:0000256" key="5">
    <source>
        <dbReference type="SAM" id="Phobius"/>
    </source>
</evidence>
<keyword evidence="2 5" id="KW-0812">Transmembrane</keyword>
<feature type="transmembrane region" description="Helical" evidence="5">
    <location>
        <begin position="264"/>
        <end position="285"/>
    </location>
</feature>
<keyword evidence="3 5" id="KW-1133">Transmembrane helix</keyword>
<feature type="transmembrane region" description="Helical" evidence="5">
    <location>
        <begin position="320"/>
        <end position="345"/>
    </location>
</feature>
<feature type="transmembrane region" description="Helical" evidence="5">
    <location>
        <begin position="224"/>
        <end position="244"/>
    </location>
</feature>
<proteinExistence type="predicted"/>
<dbReference type="InterPro" id="IPR000849">
    <property type="entry name" value="Sugar_P_transporter"/>
</dbReference>
<name>A0ABW2IPE6_9PROT</name>
<dbReference type="Proteomes" id="UP001596492">
    <property type="component" value="Unassembled WGS sequence"/>
</dbReference>
<dbReference type="InterPro" id="IPR050382">
    <property type="entry name" value="MFS_Na/Anion_cotransporter"/>
</dbReference>
<evidence type="ECO:0000256" key="1">
    <source>
        <dbReference type="ARBA" id="ARBA00004141"/>
    </source>
</evidence>
<protein>
    <submittedName>
        <fullName evidence="7">MFS transporter</fullName>
    </submittedName>
</protein>
<evidence type="ECO:0000259" key="6">
    <source>
        <dbReference type="PROSITE" id="PS50850"/>
    </source>
</evidence>
<feature type="transmembrane region" description="Helical" evidence="5">
    <location>
        <begin position="138"/>
        <end position="159"/>
    </location>
</feature>
<dbReference type="RefSeq" id="WP_382168500.1">
    <property type="nucleotide sequence ID" value="NZ_JBHTBR010000005.1"/>
</dbReference>
<accession>A0ABW2IPE6</accession>
<evidence type="ECO:0000256" key="2">
    <source>
        <dbReference type="ARBA" id="ARBA00022692"/>
    </source>
</evidence>
<dbReference type="InterPro" id="IPR011701">
    <property type="entry name" value="MFS"/>
</dbReference>
<feature type="domain" description="Major facilitator superfamily (MFS) profile" evidence="6">
    <location>
        <begin position="11"/>
        <end position="408"/>
    </location>
</feature>
<feature type="transmembrane region" description="Helical" evidence="5">
    <location>
        <begin position="297"/>
        <end position="314"/>
    </location>
</feature>
<sequence length="420" mass="45982">MLTDKRQRTLLLALLFFTVVINYMDRINISVAASAIRGDLGLSKESMGIIFSAWAWTYTGFQIPGGIVADRFKARVLYPILLVGWSLATIVQGFVSSLGALVGCRVFVGAFEAPSYPINNKVVTQWFPPNQRASAISIYTSGQFIGLAFLAPVLTILLVEFGWRNFMIATGIMGVLWAVVWFVLYPKTKEDNKKTNEDGSQEEVVQRPQAKIDLPLAFSHSKLWGLYIGQFAIGSVFIFFLTWFPTYLTDYRGIEIVKSGFMSAVPYLGAFAGVLLAGFSSDAMSRRGISEEIARKAPVMLGLVFSTAIIGANFTTNNNLAIAFLTISFFGVGLASITWVFVSLIAPDEYVGMIGGVFNFFGGTSAIITPFLIGVLISDDNFAPAFFYIGTVAVLGFLSYLFIVGKVEKIELKTDKPLEA</sequence>
<dbReference type="CDD" id="cd17319">
    <property type="entry name" value="MFS_ExuT_GudP_like"/>
    <property type="match status" value="1"/>
</dbReference>
<reference evidence="8" key="1">
    <citation type="journal article" date="2019" name="Int. J. Syst. Evol. Microbiol.">
        <title>The Global Catalogue of Microorganisms (GCM) 10K type strain sequencing project: providing services to taxonomists for standard genome sequencing and annotation.</title>
        <authorList>
            <consortium name="The Broad Institute Genomics Platform"/>
            <consortium name="The Broad Institute Genome Sequencing Center for Infectious Disease"/>
            <person name="Wu L."/>
            <person name="Ma J."/>
        </authorList>
    </citation>
    <scope>NUCLEOTIDE SEQUENCE [LARGE SCALE GENOMIC DNA]</scope>
    <source>
        <strain evidence="8">CCUG 51308</strain>
    </source>
</reference>
<organism evidence="7 8">
    <name type="scientific">Hirschia litorea</name>
    <dbReference type="NCBI Taxonomy" id="1199156"/>
    <lineage>
        <taxon>Bacteria</taxon>
        <taxon>Pseudomonadati</taxon>
        <taxon>Pseudomonadota</taxon>
        <taxon>Alphaproteobacteria</taxon>
        <taxon>Hyphomonadales</taxon>
        <taxon>Hyphomonadaceae</taxon>
        <taxon>Hirschia</taxon>
    </lineage>
</organism>
<evidence type="ECO:0000313" key="8">
    <source>
        <dbReference type="Proteomes" id="UP001596492"/>
    </source>
</evidence>
<dbReference type="PROSITE" id="PS50850">
    <property type="entry name" value="MFS"/>
    <property type="match status" value="1"/>
</dbReference>
<keyword evidence="4 5" id="KW-0472">Membrane</keyword>